<organism evidence="2 3">
    <name type="scientific">Blastococcus jejuensis</name>
    <dbReference type="NCBI Taxonomy" id="351224"/>
    <lineage>
        <taxon>Bacteria</taxon>
        <taxon>Bacillati</taxon>
        <taxon>Actinomycetota</taxon>
        <taxon>Actinomycetes</taxon>
        <taxon>Geodermatophilales</taxon>
        <taxon>Geodermatophilaceae</taxon>
        <taxon>Blastococcus</taxon>
    </lineage>
</organism>
<keyword evidence="3" id="KW-1185">Reference proteome</keyword>
<dbReference type="EMBL" id="BAAAVV010000001">
    <property type="protein sequence ID" value="GAA3156912.1"/>
    <property type="molecule type" value="Genomic_DNA"/>
</dbReference>
<gene>
    <name evidence="2" type="ORF">GCM10010531_05280</name>
</gene>
<evidence type="ECO:0000256" key="1">
    <source>
        <dbReference type="SAM" id="MobiDB-lite"/>
    </source>
</evidence>
<dbReference type="Proteomes" id="UP001499924">
    <property type="component" value="Unassembled WGS sequence"/>
</dbReference>
<name>A0ABP6NT28_9ACTN</name>
<accession>A0ABP6NT28</accession>
<evidence type="ECO:0000313" key="2">
    <source>
        <dbReference type="EMBL" id="GAA3156912.1"/>
    </source>
</evidence>
<feature type="region of interest" description="Disordered" evidence="1">
    <location>
        <begin position="61"/>
        <end position="80"/>
    </location>
</feature>
<comment type="caution">
    <text evidence="2">The sequence shown here is derived from an EMBL/GenBank/DDBJ whole genome shotgun (WGS) entry which is preliminary data.</text>
</comment>
<reference evidence="3" key="1">
    <citation type="journal article" date="2019" name="Int. J. Syst. Evol. Microbiol.">
        <title>The Global Catalogue of Microorganisms (GCM) 10K type strain sequencing project: providing services to taxonomists for standard genome sequencing and annotation.</title>
        <authorList>
            <consortium name="The Broad Institute Genomics Platform"/>
            <consortium name="The Broad Institute Genome Sequencing Center for Infectious Disease"/>
            <person name="Wu L."/>
            <person name="Ma J."/>
        </authorList>
    </citation>
    <scope>NUCLEOTIDE SEQUENCE [LARGE SCALE GENOMIC DNA]</scope>
    <source>
        <strain evidence="3">JCM 15614</strain>
    </source>
</reference>
<sequence>MSGGFGMSSNEAVIEGSIHSGWWLVDDDGDGPGRVVAGPFPDRAEAGWAAGAYADAAGEVRPVHGTRRNDGGLDRRPSSQERAWLAELGRQLERLPVGWDEGLPEDDPAITLVVELGAVLLEAGLPLHDSAGVTGGACLTPAPGLHGVVVSWRGHDRMSVEQVHGAVADDVVQQVMNRALADVLRLHGFAVDTFGAAGGHVVRWAS</sequence>
<feature type="compositionally biased region" description="Basic and acidic residues" evidence="1">
    <location>
        <begin position="67"/>
        <end position="79"/>
    </location>
</feature>
<protein>
    <submittedName>
        <fullName evidence="2">Uncharacterized protein</fullName>
    </submittedName>
</protein>
<evidence type="ECO:0000313" key="3">
    <source>
        <dbReference type="Proteomes" id="UP001499924"/>
    </source>
</evidence>
<proteinExistence type="predicted"/>